<dbReference type="EMBL" id="CP019434">
    <property type="protein sequence ID" value="APZ42441.1"/>
    <property type="molecule type" value="Genomic_DNA"/>
</dbReference>
<dbReference type="OrthoDB" id="8538784at2"/>
<gene>
    <name evidence="2" type="ORF">BW247_04515</name>
</gene>
<dbReference type="RefSeq" id="WP_076836049.1">
    <property type="nucleotide sequence ID" value="NZ_CP019434.1"/>
</dbReference>
<dbReference type="KEGG" id="afy:BW247_04515"/>
<protein>
    <recommendedName>
        <fullName evidence="4">DUF2934 domain-containing protein</fullName>
    </recommendedName>
</protein>
<feature type="compositionally biased region" description="Low complexity" evidence="1">
    <location>
        <begin position="10"/>
        <end position="20"/>
    </location>
</feature>
<keyword evidence="3" id="KW-1185">Reference proteome</keyword>
<dbReference type="STRING" id="1765967.BW247_04515"/>
<evidence type="ECO:0008006" key="4">
    <source>
        <dbReference type="Google" id="ProtNLM"/>
    </source>
</evidence>
<proteinExistence type="predicted"/>
<feature type="region of interest" description="Disordered" evidence="1">
    <location>
        <begin position="1"/>
        <end position="20"/>
    </location>
</feature>
<organism evidence="2 3">
    <name type="scientific">Acidihalobacter ferrooxydans</name>
    <dbReference type="NCBI Taxonomy" id="1765967"/>
    <lineage>
        <taxon>Bacteria</taxon>
        <taxon>Pseudomonadati</taxon>
        <taxon>Pseudomonadota</taxon>
        <taxon>Gammaproteobacteria</taxon>
        <taxon>Chromatiales</taxon>
        <taxon>Ectothiorhodospiraceae</taxon>
        <taxon>Acidihalobacter</taxon>
    </lineage>
</organism>
<dbReference type="InterPro" id="IPR021327">
    <property type="entry name" value="DUF2934"/>
</dbReference>
<evidence type="ECO:0000256" key="1">
    <source>
        <dbReference type="SAM" id="MobiDB-lite"/>
    </source>
</evidence>
<sequence>MKNARKKTPTADTAAPAPVAHAHITTATDIGPSTEAAQHNIEERHRLIAERAYFIAERRGFGPEGILDDWLEAEAIIDRWLEERHTPL</sequence>
<evidence type="ECO:0000313" key="2">
    <source>
        <dbReference type="EMBL" id="APZ42441.1"/>
    </source>
</evidence>
<name>A0A1P8UF78_9GAMM</name>
<reference evidence="2 3" key="1">
    <citation type="submission" date="2017-01" db="EMBL/GenBank/DDBJ databases">
        <title>Draft sequence of Acidihalobacter ferrooxidans strain DSM 14175 (strain V8).</title>
        <authorList>
            <person name="Khaleque H.N."/>
            <person name="Ramsay J.P."/>
            <person name="Murphy R.J.T."/>
            <person name="Kaksonen A.H."/>
            <person name="Boxall N.J."/>
            <person name="Watkin E.L.J."/>
        </authorList>
    </citation>
    <scope>NUCLEOTIDE SEQUENCE [LARGE SCALE GENOMIC DNA]</scope>
    <source>
        <strain evidence="2 3">V8</strain>
    </source>
</reference>
<evidence type="ECO:0000313" key="3">
    <source>
        <dbReference type="Proteomes" id="UP000243807"/>
    </source>
</evidence>
<dbReference type="AlphaFoldDB" id="A0A1P8UF78"/>
<dbReference type="Proteomes" id="UP000243807">
    <property type="component" value="Chromosome"/>
</dbReference>
<accession>A0A1P8UF78</accession>
<dbReference type="Pfam" id="PF11154">
    <property type="entry name" value="DUF2934"/>
    <property type="match status" value="1"/>
</dbReference>